<dbReference type="Gene3D" id="3.30.70.270">
    <property type="match status" value="1"/>
</dbReference>
<dbReference type="PANTHER" id="PTHR33064:SF37">
    <property type="entry name" value="RIBONUCLEASE H"/>
    <property type="match status" value="1"/>
</dbReference>
<comment type="caution">
    <text evidence="1">The sequence shown here is derived from an EMBL/GenBank/DDBJ whole genome shotgun (WGS) entry which is preliminary data.</text>
</comment>
<keyword evidence="1" id="KW-0808">Transferase</keyword>
<dbReference type="InterPro" id="IPR051320">
    <property type="entry name" value="Viral_Replic_Matur_Polypro"/>
</dbReference>
<organism evidence="1 2">
    <name type="scientific">Gossypium australe</name>
    <dbReference type="NCBI Taxonomy" id="47621"/>
    <lineage>
        <taxon>Eukaryota</taxon>
        <taxon>Viridiplantae</taxon>
        <taxon>Streptophyta</taxon>
        <taxon>Embryophyta</taxon>
        <taxon>Tracheophyta</taxon>
        <taxon>Spermatophyta</taxon>
        <taxon>Magnoliopsida</taxon>
        <taxon>eudicotyledons</taxon>
        <taxon>Gunneridae</taxon>
        <taxon>Pentapetalae</taxon>
        <taxon>rosids</taxon>
        <taxon>malvids</taxon>
        <taxon>Malvales</taxon>
        <taxon>Malvaceae</taxon>
        <taxon>Malvoideae</taxon>
        <taxon>Gossypium</taxon>
    </lineage>
</organism>
<sequence>MFKVEDGEEVVMVRELRDYLSNVISVLIAKKLVCRGCDAYLAYVHDMSIVGSTVEDGEVELENEVLPRIVPVSIALYRMALKKLKELKLQLQEPTDRGFIWPNVYHQLKVKEADVYKTAFRTRYRHYEFLHRNVTELWSFLGLSGYYQRFVEGFSLIAARLTKLLRNNTPIVWAIEQQSSFEKLKSVLTQAPILI</sequence>
<gene>
    <name evidence="1" type="ORF">EPI10_006482</name>
</gene>
<dbReference type="InterPro" id="IPR043128">
    <property type="entry name" value="Rev_trsase/Diguanyl_cyclase"/>
</dbReference>
<dbReference type="InterPro" id="IPR043502">
    <property type="entry name" value="DNA/RNA_pol_sf"/>
</dbReference>
<keyword evidence="1" id="KW-0548">Nucleotidyltransferase</keyword>
<dbReference type="SUPFAM" id="SSF56672">
    <property type="entry name" value="DNA/RNA polymerases"/>
    <property type="match status" value="1"/>
</dbReference>
<keyword evidence="1" id="KW-0695">RNA-directed DNA polymerase</keyword>
<dbReference type="AlphaFoldDB" id="A0A5B6WSQ4"/>
<dbReference type="Proteomes" id="UP000325315">
    <property type="component" value="Unassembled WGS sequence"/>
</dbReference>
<evidence type="ECO:0000313" key="1">
    <source>
        <dbReference type="EMBL" id="KAA3484398.1"/>
    </source>
</evidence>
<dbReference type="EMBL" id="SMMG02000002">
    <property type="protein sequence ID" value="KAA3484398.1"/>
    <property type="molecule type" value="Genomic_DNA"/>
</dbReference>
<protein>
    <submittedName>
        <fullName evidence="1">RNA-directed DNA polymerase-like protein</fullName>
    </submittedName>
</protein>
<name>A0A5B6WSQ4_9ROSI</name>
<proteinExistence type="predicted"/>
<evidence type="ECO:0000313" key="2">
    <source>
        <dbReference type="Proteomes" id="UP000325315"/>
    </source>
</evidence>
<accession>A0A5B6WSQ4</accession>
<keyword evidence="2" id="KW-1185">Reference proteome</keyword>
<dbReference type="GO" id="GO:0003964">
    <property type="term" value="F:RNA-directed DNA polymerase activity"/>
    <property type="evidence" value="ECO:0007669"/>
    <property type="project" value="UniProtKB-KW"/>
</dbReference>
<reference evidence="2" key="1">
    <citation type="journal article" date="2019" name="Plant Biotechnol. J.">
        <title>Genome sequencing of the Australian wild diploid species Gossypium australe highlights disease resistance and delayed gland morphogenesis.</title>
        <authorList>
            <person name="Cai Y."/>
            <person name="Cai X."/>
            <person name="Wang Q."/>
            <person name="Wang P."/>
            <person name="Zhang Y."/>
            <person name="Cai C."/>
            <person name="Xu Y."/>
            <person name="Wang K."/>
            <person name="Zhou Z."/>
            <person name="Wang C."/>
            <person name="Geng S."/>
            <person name="Li B."/>
            <person name="Dong Q."/>
            <person name="Hou Y."/>
            <person name="Wang H."/>
            <person name="Ai P."/>
            <person name="Liu Z."/>
            <person name="Yi F."/>
            <person name="Sun M."/>
            <person name="An G."/>
            <person name="Cheng J."/>
            <person name="Zhang Y."/>
            <person name="Shi Q."/>
            <person name="Xie Y."/>
            <person name="Shi X."/>
            <person name="Chang Y."/>
            <person name="Huang F."/>
            <person name="Chen Y."/>
            <person name="Hong S."/>
            <person name="Mi L."/>
            <person name="Sun Q."/>
            <person name="Zhang L."/>
            <person name="Zhou B."/>
            <person name="Peng R."/>
            <person name="Zhang X."/>
            <person name="Liu F."/>
        </authorList>
    </citation>
    <scope>NUCLEOTIDE SEQUENCE [LARGE SCALE GENOMIC DNA]</scope>
    <source>
        <strain evidence="2">cv. PA1801</strain>
    </source>
</reference>
<dbReference type="PANTHER" id="PTHR33064">
    <property type="entry name" value="POL PROTEIN"/>
    <property type="match status" value="1"/>
</dbReference>